<dbReference type="Proteomes" id="UP000576082">
    <property type="component" value="Unassembled WGS sequence"/>
</dbReference>
<gene>
    <name evidence="1" type="ORF">HHU12_26725</name>
</gene>
<evidence type="ECO:0000313" key="1">
    <source>
        <dbReference type="EMBL" id="NME71591.1"/>
    </source>
</evidence>
<organism evidence="1 2">
    <name type="scientific">Flammeovirga aprica JL-4</name>
    <dbReference type="NCBI Taxonomy" id="694437"/>
    <lineage>
        <taxon>Bacteria</taxon>
        <taxon>Pseudomonadati</taxon>
        <taxon>Bacteroidota</taxon>
        <taxon>Cytophagia</taxon>
        <taxon>Cytophagales</taxon>
        <taxon>Flammeovirgaceae</taxon>
        <taxon>Flammeovirga</taxon>
    </lineage>
</organism>
<keyword evidence="2" id="KW-1185">Reference proteome</keyword>
<sequence length="140" mass="14614">MANPISQPINPKGATNTVATGTISCVTNAMNMQKAVVSVVDADGEVVVSGTFEGSGENNTPAHVVGGGTTLTYSGAKLPLTLNAEFYYNPGGGFVANAPNKVFLAIPLNDHGVEFITILSEDWVDNDFNDMVLRSTTIAH</sequence>
<dbReference type="RefSeq" id="WP_169659805.1">
    <property type="nucleotide sequence ID" value="NZ_JABANE010000105.1"/>
</dbReference>
<dbReference type="InterPro" id="IPR036684">
    <property type="entry name" value="Ca_lectin_sf"/>
</dbReference>
<dbReference type="EMBL" id="JABANE010000105">
    <property type="protein sequence ID" value="NME71591.1"/>
    <property type="molecule type" value="Genomic_DNA"/>
</dbReference>
<evidence type="ECO:0000313" key="2">
    <source>
        <dbReference type="Proteomes" id="UP000576082"/>
    </source>
</evidence>
<proteinExistence type="predicted"/>
<accession>A0A7X9XCA6</accession>
<protein>
    <submittedName>
        <fullName evidence="1">Uncharacterized protein</fullName>
    </submittedName>
</protein>
<comment type="caution">
    <text evidence="1">The sequence shown here is derived from an EMBL/GenBank/DDBJ whole genome shotgun (WGS) entry which is preliminary data.</text>
</comment>
<dbReference type="AlphaFoldDB" id="A0A7X9XCA6"/>
<dbReference type="Gene3D" id="2.60.120.400">
    <property type="entry name" value="Calcium-mediated lectin"/>
    <property type="match status" value="1"/>
</dbReference>
<name>A0A7X9XCA6_9BACT</name>
<reference evidence="1 2" key="1">
    <citation type="submission" date="2020-04" db="EMBL/GenBank/DDBJ databases">
        <title>Flammeovirga sp. SR4, a novel species isolated from seawater.</title>
        <authorList>
            <person name="Wang X."/>
        </authorList>
    </citation>
    <scope>NUCLEOTIDE SEQUENCE [LARGE SCALE GENOMIC DNA]</scope>
    <source>
        <strain evidence="1 2">ATCC 23126</strain>
    </source>
</reference>